<comment type="similarity">
    <text evidence="2">Belongs to the TrbI/VirB10 family.</text>
</comment>
<dbReference type="InterPro" id="IPR005498">
    <property type="entry name" value="T4SS_VirB10/TraB/TrbI"/>
</dbReference>
<sequence length="151" mass="16503">AQLMGAYDSQVAYGQNGLLVSWRRIIFPDGSSVDLEGMGGSDASGYAGFRDKINNHYGRIIGFGLMTSLFSAAFQISQNERNNGTNGYQQPTASQTAGAAVAQQMSQLGIEIARKNLRVQPTIEIRPGYQFNVRVDKDLLFSRPYAFGNAR</sequence>
<evidence type="ECO:0008006" key="8">
    <source>
        <dbReference type="Google" id="ProtNLM"/>
    </source>
</evidence>
<feature type="non-terminal residue" evidence="6">
    <location>
        <position position="1"/>
    </location>
</feature>
<keyword evidence="5" id="KW-0472">Membrane</keyword>
<dbReference type="Pfam" id="PF03743">
    <property type="entry name" value="TrbI"/>
    <property type="match status" value="1"/>
</dbReference>
<dbReference type="RefSeq" id="WP_034377851.1">
    <property type="nucleotide sequence ID" value="NZ_AWTN01000025.1"/>
</dbReference>
<proteinExistence type="inferred from homology"/>
<dbReference type="GO" id="GO:0016020">
    <property type="term" value="C:membrane"/>
    <property type="evidence" value="ECO:0007669"/>
    <property type="project" value="UniProtKB-SubCell"/>
</dbReference>
<protein>
    <recommendedName>
        <fullName evidence="8">Conjugal transfer protein TrbI</fullName>
    </recommendedName>
</protein>
<evidence type="ECO:0000256" key="2">
    <source>
        <dbReference type="ARBA" id="ARBA00010265"/>
    </source>
</evidence>
<dbReference type="InterPro" id="IPR042217">
    <property type="entry name" value="T4SS_VirB10/TrbI"/>
</dbReference>
<evidence type="ECO:0000256" key="4">
    <source>
        <dbReference type="ARBA" id="ARBA00022989"/>
    </source>
</evidence>
<name>A0A0E3BLH8_9BURK</name>
<keyword evidence="3" id="KW-0812">Transmembrane</keyword>
<evidence type="ECO:0000313" key="7">
    <source>
        <dbReference type="Proteomes" id="UP000029567"/>
    </source>
</evidence>
<evidence type="ECO:0000256" key="1">
    <source>
        <dbReference type="ARBA" id="ARBA00004167"/>
    </source>
</evidence>
<accession>A0A0E3BLH8</accession>
<dbReference type="AlphaFoldDB" id="A0A0E3BLH8"/>
<dbReference type="CDD" id="cd16429">
    <property type="entry name" value="VirB10"/>
    <property type="match status" value="1"/>
</dbReference>
<dbReference type="Proteomes" id="UP000029567">
    <property type="component" value="Unassembled WGS sequence"/>
</dbReference>
<dbReference type="EMBL" id="AWTN01000025">
    <property type="protein sequence ID" value="KGG97727.1"/>
    <property type="molecule type" value="Genomic_DNA"/>
</dbReference>
<reference evidence="6 7" key="1">
    <citation type="submission" date="2013-09" db="EMBL/GenBank/DDBJ databases">
        <title>High correlation between genotypes and phenotypes of environmental bacteria Comamonas testosteroni strains.</title>
        <authorList>
            <person name="Liu L."/>
            <person name="Zhu W."/>
            <person name="Xia X."/>
            <person name="Xu B."/>
            <person name="Luo M."/>
            <person name="Wang G."/>
        </authorList>
    </citation>
    <scope>NUCLEOTIDE SEQUENCE [LARGE SCALE GENOMIC DNA]</scope>
    <source>
        <strain evidence="6 7">JL14</strain>
    </source>
</reference>
<evidence type="ECO:0000256" key="3">
    <source>
        <dbReference type="ARBA" id="ARBA00022692"/>
    </source>
</evidence>
<keyword evidence="4" id="KW-1133">Transmembrane helix</keyword>
<evidence type="ECO:0000256" key="5">
    <source>
        <dbReference type="ARBA" id="ARBA00023136"/>
    </source>
</evidence>
<comment type="caution">
    <text evidence="6">The sequence shown here is derived from an EMBL/GenBank/DDBJ whole genome shotgun (WGS) entry which is preliminary data.</text>
</comment>
<evidence type="ECO:0000313" key="6">
    <source>
        <dbReference type="EMBL" id="KGG97727.1"/>
    </source>
</evidence>
<comment type="subcellular location">
    <subcellularLocation>
        <location evidence="1">Membrane</location>
        <topology evidence="1">Single-pass membrane protein</topology>
    </subcellularLocation>
</comment>
<organism evidence="6 7">
    <name type="scientific">Comamonas thiooxydans</name>
    <dbReference type="NCBI Taxonomy" id="363952"/>
    <lineage>
        <taxon>Bacteria</taxon>
        <taxon>Pseudomonadati</taxon>
        <taxon>Pseudomonadota</taxon>
        <taxon>Betaproteobacteria</taxon>
        <taxon>Burkholderiales</taxon>
        <taxon>Comamonadaceae</taxon>
        <taxon>Comamonas</taxon>
    </lineage>
</organism>
<dbReference type="Gene3D" id="2.40.128.260">
    <property type="entry name" value="Type IV secretion system, VirB10/TraB/TrbI"/>
    <property type="match status" value="1"/>
</dbReference>
<gene>
    <name evidence="6" type="ORF">P245_04990</name>
</gene>